<evidence type="ECO:0000259" key="1">
    <source>
        <dbReference type="Pfam" id="PF17667"/>
    </source>
</evidence>
<reference evidence="2 3" key="1">
    <citation type="journal article" date="2012" name="Science">
        <title>The Paleozoic origin of enzymatic lignin decomposition reconstructed from 31 fungal genomes.</title>
        <authorList>
            <person name="Floudas D."/>
            <person name="Binder M."/>
            <person name="Riley R."/>
            <person name="Barry K."/>
            <person name="Blanchette R.A."/>
            <person name="Henrissat B."/>
            <person name="Martinez A.T."/>
            <person name="Otillar R."/>
            <person name="Spatafora J.W."/>
            <person name="Yadav J.S."/>
            <person name="Aerts A."/>
            <person name="Benoit I."/>
            <person name="Boyd A."/>
            <person name="Carlson A."/>
            <person name="Copeland A."/>
            <person name="Coutinho P.M."/>
            <person name="de Vries R.P."/>
            <person name="Ferreira P."/>
            <person name="Findley K."/>
            <person name="Foster B."/>
            <person name="Gaskell J."/>
            <person name="Glotzer D."/>
            <person name="Gorecki P."/>
            <person name="Heitman J."/>
            <person name="Hesse C."/>
            <person name="Hori C."/>
            <person name="Igarashi K."/>
            <person name="Jurgens J.A."/>
            <person name="Kallen N."/>
            <person name="Kersten P."/>
            <person name="Kohler A."/>
            <person name="Kuees U."/>
            <person name="Kumar T.K.A."/>
            <person name="Kuo A."/>
            <person name="LaButti K."/>
            <person name="Larrondo L.F."/>
            <person name="Lindquist E."/>
            <person name="Ling A."/>
            <person name="Lombard V."/>
            <person name="Lucas S."/>
            <person name="Lundell T."/>
            <person name="Martin R."/>
            <person name="McLaughlin D.J."/>
            <person name="Morgenstern I."/>
            <person name="Morin E."/>
            <person name="Murat C."/>
            <person name="Nagy L.G."/>
            <person name="Nolan M."/>
            <person name="Ohm R.A."/>
            <person name="Patyshakuliyeva A."/>
            <person name="Rokas A."/>
            <person name="Ruiz-Duenas F.J."/>
            <person name="Sabat G."/>
            <person name="Salamov A."/>
            <person name="Samejima M."/>
            <person name="Schmutz J."/>
            <person name="Slot J.C."/>
            <person name="St John F."/>
            <person name="Stenlid J."/>
            <person name="Sun H."/>
            <person name="Sun S."/>
            <person name="Syed K."/>
            <person name="Tsang A."/>
            <person name="Wiebenga A."/>
            <person name="Young D."/>
            <person name="Pisabarro A."/>
            <person name="Eastwood D.C."/>
            <person name="Martin F."/>
            <person name="Cullen D."/>
            <person name="Grigoriev I.V."/>
            <person name="Hibbett D.S."/>
        </authorList>
    </citation>
    <scope>NUCLEOTIDE SEQUENCE</scope>
    <source>
        <strain evidence="3">FP-58527</strain>
    </source>
</reference>
<protein>
    <recommendedName>
        <fullName evidence="1">Fungal-type protein kinase domain-containing protein</fullName>
    </recommendedName>
</protein>
<dbReference type="Pfam" id="PF17667">
    <property type="entry name" value="Pkinase_fungal"/>
    <property type="match status" value="1"/>
</dbReference>
<organism evidence="2 3">
    <name type="scientific">Fomitopsis schrenkii</name>
    <name type="common">Brown rot fungus</name>
    <dbReference type="NCBI Taxonomy" id="2126942"/>
    <lineage>
        <taxon>Eukaryota</taxon>
        <taxon>Fungi</taxon>
        <taxon>Dikarya</taxon>
        <taxon>Basidiomycota</taxon>
        <taxon>Agaricomycotina</taxon>
        <taxon>Agaricomycetes</taxon>
        <taxon>Polyporales</taxon>
        <taxon>Fomitopsis</taxon>
    </lineage>
</organism>
<dbReference type="InParanoid" id="S8DIP2"/>
<dbReference type="AlphaFoldDB" id="S8DIP2"/>
<name>S8DIP2_FOMSC</name>
<accession>S8DIP2</accession>
<evidence type="ECO:0000313" key="2">
    <source>
        <dbReference type="EMBL" id="EPS93471.1"/>
    </source>
</evidence>
<proteinExistence type="predicted"/>
<keyword evidence="3" id="KW-1185">Reference proteome</keyword>
<sequence>MPQRRIVPIVCKPLWEYPDELQLLNGLVSNVKAHECLCCKGFLHGDISPNTMLFWPDGSAVAFLMSPKAARLDRIDKQLQTAPTPGRDLRTMAVNLVQKGIDRSNGESIITPGGSGEDRLEIF</sequence>
<dbReference type="OrthoDB" id="2758787at2759"/>
<evidence type="ECO:0000313" key="3">
    <source>
        <dbReference type="Proteomes" id="UP000015241"/>
    </source>
</evidence>
<dbReference type="Proteomes" id="UP000015241">
    <property type="component" value="Unassembled WGS sequence"/>
</dbReference>
<dbReference type="STRING" id="743788.S8DIP2"/>
<dbReference type="InterPro" id="IPR040976">
    <property type="entry name" value="Pkinase_fungal"/>
</dbReference>
<gene>
    <name evidence="2" type="ORF">FOMPIDRAFT_1055940</name>
</gene>
<dbReference type="EMBL" id="KE504273">
    <property type="protein sequence ID" value="EPS93471.1"/>
    <property type="molecule type" value="Genomic_DNA"/>
</dbReference>
<feature type="domain" description="Fungal-type protein kinase" evidence="1">
    <location>
        <begin position="4"/>
        <end position="54"/>
    </location>
</feature>
<dbReference type="HOGENOM" id="CLU_2015318_0_0_1"/>